<dbReference type="NCBIfam" id="NF010270">
    <property type="entry name" value="PRK13717.1"/>
    <property type="match status" value="1"/>
</dbReference>
<keyword evidence="1" id="KW-0812">Transmembrane</keyword>
<dbReference type="NCBIfam" id="TIGR02744">
    <property type="entry name" value="TrbI_Ftype"/>
    <property type="match status" value="1"/>
</dbReference>
<keyword evidence="1" id="KW-1133">Transmembrane helix</keyword>
<keyword evidence="1" id="KW-0472">Membrane</keyword>
<evidence type="ECO:0000256" key="1">
    <source>
        <dbReference type="SAM" id="Phobius"/>
    </source>
</evidence>
<dbReference type="EMBL" id="GU371926">
    <property type="protein sequence ID" value="ADL13907.1"/>
    <property type="molecule type" value="Genomic_DNA"/>
</dbReference>
<organism evidence="2">
    <name type="scientific">Escherichia coli</name>
    <dbReference type="NCBI Taxonomy" id="562"/>
    <lineage>
        <taxon>Bacteria</taxon>
        <taxon>Pseudomonadati</taxon>
        <taxon>Pseudomonadota</taxon>
        <taxon>Gammaproteobacteria</taxon>
        <taxon>Enterobacterales</taxon>
        <taxon>Enterobacteriaceae</taxon>
        <taxon>Escherichia</taxon>
    </lineage>
</organism>
<evidence type="ECO:0000313" key="2">
    <source>
        <dbReference type="EMBL" id="ADL13907.1"/>
    </source>
</evidence>
<keyword evidence="2" id="KW-0614">Plasmid</keyword>
<gene>
    <name evidence="2" type="primary">trbI</name>
</gene>
<protein>
    <submittedName>
        <fullName evidence="2">TrbI</fullName>
    </submittedName>
</protein>
<dbReference type="AlphaFoldDB" id="D9Z4V7"/>
<sequence>MQECGMSSTQKPADVTAERRSHWWWTVPGCLAMVLLNAAVSYGIVRLNAPVTVAFNMKQTVDAFFDSASQKQLSEAQSKALSARFNTALEASLQAWQQKHHAVILVSPAVVQGAPDITREIQQDIARRMRAEP</sequence>
<feature type="transmembrane region" description="Helical" evidence="1">
    <location>
        <begin position="23"/>
        <end position="45"/>
    </location>
</feature>
<accession>D9Z4V7</accession>
<geneLocation type="plasmid" evidence="2">
    <name>pEC_B24</name>
</geneLocation>
<name>D9Z4V7_ECOLX</name>
<proteinExistence type="predicted"/>
<reference evidence="2" key="1">
    <citation type="journal article" date="2010" name="PLoS ONE">
        <title>Complete nucleotide sequence of CTX-M-15-plasmids from clinical Escherichia coli isolates: insertional events of transposons and insertion sequences.</title>
        <authorList>
            <person name="Smet A."/>
            <person name="Van Nieuwerburgh F."/>
            <person name="Vandekerckhove T.T."/>
            <person name="Martel A."/>
            <person name="Deforce D."/>
            <person name="Butaye P."/>
            <person name="Haesebrouck F."/>
        </authorList>
    </citation>
    <scope>NUCLEOTIDE SEQUENCE</scope>
    <source>
        <strain evidence="2">B24</strain>
        <plasmid evidence="2">pEC_B24</plasmid>
    </source>
</reference>
<dbReference type="Pfam" id="PF09677">
    <property type="entry name" value="TrbI_Ftype"/>
    <property type="match status" value="1"/>
</dbReference>
<dbReference type="InterPro" id="IPR014115">
    <property type="entry name" value="TrbI_Ftype"/>
</dbReference>